<dbReference type="InterPro" id="IPR000182">
    <property type="entry name" value="GNAT_dom"/>
</dbReference>
<dbReference type="InterPro" id="IPR016181">
    <property type="entry name" value="Acyl_CoA_acyltransferase"/>
</dbReference>
<feature type="domain" description="N-acetyltransferase" evidence="1">
    <location>
        <begin position="25"/>
        <end position="190"/>
    </location>
</feature>
<evidence type="ECO:0000313" key="2">
    <source>
        <dbReference type="EMBL" id="GLH98610.1"/>
    </source>
</evidence>
<dbReference type="PROSITE" id="PS51186">
    <property type="entry name" value="GNAT"/>
    <property type="match status" value="1"/>
</dbReference>
<dbReference type="Gene3D" id="3.40.630.30">
    <property type="match status" value="1"/>
</dbReference>
<evidence type="ECO:0000259" key="1">
    <source>
        <dbReference type="PROSITE" id="PS51186"/>
    </source>
</evidence>
<sequence>MGAGQDTTRERGVVLPKPVLEGSLVRLEPLTHEHTSDLAAAVGRDRESFGWTWVPTPEQVTEYIDAQLRRATDGLLTPYAQIAIETGRAVGATAYWNPRRRSGTDELYAIEIGFTWLAAEAQGTGVNTEAKLLLFANAFDNWRVQRVDLKTDARNARSRASIAATGASFEGVLRRWSRSWAPGEDGLLRDSAIFSVVAPEWPSVRALLRRRLAER</sequence>
<proteinExistence type="predicted"/>
<dbReference type="Proteomes" id="UP001144280">
    <property type="component" value="Unassembled WGS sequence"/>
</dbReference>
<comment type="caution">
    <text evidence="2">The sequence shown here is derived from an EMBL/GenBank/DDBJ whole genome shotgun (WGS) entry which is preliminary data.</text>
</comment>
<keyword evidence="3" id="KW-1185">Reference proteome</keyword>
<organism evidence="2 3">
    <name type="scientific">Phytohabitans aurantiacus</name>
    <dbReference type="NCBI Taxonomy" id="3016789"/>
    <lineage>
        <taxon>Bacteria</taxon>
        <taxon>Bacillati</taxon>
        <taxon>Actinomycetota</taxon>
        <taxon>Actinomycetes</taxon>
        <taxon>Micromonosporales</taxon>
        <taxon>Micromonosporaceae</taxon>
    </lineage>
</organism>
<dbReference type="Pfam" id="PF13302">
    <property type="entry name" value="Acetyltransf_3"/>
    <property type="match status" value="1"/>
</dbReference>
<dbReference type="PANTHER" id="PTHR43610">
    <property type="entry name" value="BLL6696 PROTEIN"/>
    <property type="match status" value="1"/>
</dbReference>
<dbReference type="RefSeq" id="WP_281897671.1">
    <property type="nucleotide sequence ID" value="NZ_BSDI01000017.1"/>
</dbReference>
<reference evidence="2" key="1">
    <citation type="submission" date="2022-12" db="EMBL/GenBank/DDBJ databases">
        <title>New Phytohabitans aurantiacus sp. RD004123 nov., an actinomycete isolated from soil.</title>
        <authorList>
            <person name="Triningsih D.W."/>
            <person name="Harunari E."/>
            <person name="Igarashi Y."/>
        </authorList>
    </citation>
    <scope>NUCLEOTIDE SEQUENCE</scope>
    <source>
        <strain evidence="2">RD004123</strain>
    </source>
</reference>
<accession>A0ABQ5QZ44</accession>
<dbReference type="EMBL" id="BSDI01000017">
    <property type="protein sequence ID" value="GLH98610.1"/>
    <property type="molecule type" value="Genomic_DNA"/>
</dbReference>
<gene>
    <name evidence="2" type="ORF">Pa4123_38850</name>
</gene>
<dbReference type="PANTHER" id="PTHR43610:SF1">
    <property type="entry name" value="N-ACETYLTRANSFERASE DOMAIN-CONTAINING PROTEIN"/>
    <property type="match status" value="1"/>
</dbReference>
<name>A0ABQ5QZ44_9ACTN</name>
<evidence type="ECO:0000313" key="3">
    <source>
        <dbReference type="Proteomes" id="UP001144280"/>
    </source>
</evidence>
<dbReference type="SUPFAM" id="SSF55729">
    <property type="entry name" value="Acyl-CoA N-acyltransferases (Nat)"/>
    <property type="match status" value="1"/>
</dbReference>
<protein>
    <submittedName>
        <fullName evidence="2">N-acetyltransferase</fullName>
    </submittedName>
</protein>